<feature type="domain" description="Peptidase S1" evidence="4">
    <location>
        <begin position="61"/>
        <end position="369"/>
    </location>
</feature>
<evidence type="ECO:0000259" key="4">
    <source>
        <dbReference type="PROSITE" id="PS50240"/>
    </source>
</evidence>
<dbReference type="EC" id="3.4.21.-" evidence="5"/>
<dbReference type="PANTHER" id="PTHR24271:SF50">
    <property type="match status" value="1"/>
</dbReference>
<gene>
    <name evidence="5" type="ORF">NX722_15120</name>
</gene>
<feature type="compositionally biased region" description="Polar residues" evidence="2">
    <location>
        <begin position="169"/>
        <end position="179"/>
    </location>
</feature>
<keyword evidence="1" id="KW-1015">Disulfide bond</keyword>
<dbReference type="InterPro" id="IPR001314">
    <property type="entry name" value="Peptidase_S1A"/>
</dbReference>
<dbReference type="InterPro" id="IPR009003">
    <property type="entry name" value="Peptidase_S1_PA"/>
</dbReference>
<keyword evidence="6" id="KW-1185">Reference proteome</keyword>
<name>A0ABT3MX31_9GAMM</name>
<keyword evidence="5" id="KW-0378">Hydrolase</keyword>
<dbReference type="Gene3D" id="2.40.10.10">
    <property type="entry name" value="Trypsin-like serine proteases"/>
    <property type="match status" value="1"/>
</dbReference>
<evidence type="ECO:0000256" key="3">
    <source>
        <dbReference type="SAM" id="SignalP"/>
    </source>
</evidence>
<keyword evidence="3" id="KW-0732">Signal</keyword>
<protein>
    <submittedName>
        <fullName evidence="5">Trypsin-like serine protease</fullName>
        <ecNumber evidence="5">3.4.21.-</ecNumber>
    </submittedName>
</protein>
<feature type="signal peptide" evidence="3">
    <location>
        <begin position="1"/>
        <end position="25"/>
    </location>
</feature>
<comment type="caution">
    <text evidence="5">The sequence shown here is derived from an EMBL/GenBank/DDBJ whole genome shotgun (WGS) entry which is preliminary data.</text>
</comment>
<sequence length="543" mass="59544">MKFNRSLCMLAIVCQSSFLSFDALADKATLVSGDSEAQEQPWEQPLEQWPDGQPPSRQKRSVNGTPDSGRWYWMVKVVKSSTAQPCTGIPLNARWVLTAAHCTTNETAGVLAIDYTANLGEQTEDEIATAIRKHSQALGSTITVKRIVKHPKSKAAKLDKSSGVAPTQRAATTYGTTSSTPDEVGVNDVALLELNAPLPPEIINVTPPLHFNKVDIKPRLKATMGGYGDGYGTNQKHAPHYYTSILRRFKDGHLKTLSLPVKKKVNRGKVNSGPKRCKRLLPAGANGRIMICDTGAPFPSNGDSGGPLVSKNMIVGSLYGGDTYPNSSFMTNEGAAVFEMKRANFEPLAYHKHFITSYAGLHWNDHKSIPAGQNFSPLLHYRMDNPEIPAGAVCRARNTDGNWSYGIMIKDGYRKDCRFNYFHGTSKDQKAQVYNQGFQIASGWKNQNEADARIVWKKLHKKHLTSPSATPIAIDYDANGNPLYLCALIGNENDSAVHLDNGEFGVISKHSKRCKIGNKGFRNSPGKNRSFWVLSIESSAAGH</sequence>
<dbReference type="EMBL" id="JAPFCC010000001">
    <property type="protein sequence ID" value="MCW7553929.1"/>
    <property type="molecule type" value="Genomic_DNA"/>
</dbReference>
<evidence type="ECO:0000256" key="1">
    <source>
        <dbReference type="ARBA" id="ARBA00023157"/>
    </source>
</evidence>
<feature type="region of interest" description="Disordered" evidence="2">
    <location>
        <begin position="155"/>
        <end position="179"/>
    </location>
</feature>
<dbReference type="SMART" id="SM00020">
    <property type="entry name" value="Tryp_SPc"/>
    <property type="match status" value="1"/>
</dbReference>
<dbReference type="Proteomes" id="UP001209854">
    <property type="component" value="Unassembled WGS sequence"/>
</dbReference>
<dbReference type="InterPro" id="IPR018114">
    <property type="entry name" value="TRYPSIN_HIS"/>
</dbReference>
<feature type="compositionally biased region" description="Low complexity" evidence="2">
    <location>
        <begin position="38"/>
        <end position="50"/>
    </location>
</feature>
<accession>A0ABT3MX31</accession>
<dbReference type="GO" id="GO:0016787">
    <property type="term" value="F:hydrolase activity"/>
    <property type="evidence" value="ECO:0007669"/>
    <property type="project" value="UniProtKB-KW"/>
</dbReference>
<dbReference type="SUPFAM" id="SSF50494">
    <property type="entry name" value="Trypsin-like serine proteases"/>
    <property type="match status" value="1"/>
</dbReference>
<organism evidence="5 6">
    <name type="scientific">Endozoicomonas gorgoniicola</name>
    <dbReference type="NCBI Taxonomy" id="1234144"/>
    <lineage>
        <taxon>Bacteria</taxon>
        <taxon>Pseudomonadati</taxon>
        <taxon>Pseudomonadota</taxon>
        <taxon>Gammaproteobacteria</taxon>
        <taxon>Oceanospirillales</taxon>
        <taxon>Endozoicomonadaceae</taxon>
        <taxon>Endozoicomonas</taxon>
    </lineage>
</organism>
<dbReference type="PROSITE" id="PS00134">
    <property type="entry name" value="TRYPSIN_HIS"/>
    <property type="match status" value="1"/>
</dbReference>
<evidence type="ECO:0000313" key="5">
    <source>
        <dbReference type="EMBL" id="MCW7553929.1"/>
    </source>
</evidence>
<dbReference type="PROSITE" id="PS50240">
    <property type="entry name" value="TRYPSIN_DOM"/>
    <property type="match status" value="1"/>
</dbReference>
<evidence type="ECO:0000256" key="2">
    <source>
        <dbReference type="SAM" id="MobiDB-lite"/>
    </source>
</evidence>
<evidence type="ECO:0000313" key="6">
    <source>
        <dbReference type="Proteomes" id="UP001209854"/>
    </source>
</evidence>
<feature type="region of interest" description="Disordered" evidence="2">
    <location>
        <begin position="35"/>
        <end position="65"/>
    </location>
</feature>
<dbReference type="PANTHER" id="PTHR24271">
    <property type="entry name" value="KALLIKREIN-RELATED"/>
    <property type="match status" value="1"/>
</dbReference>
<dbReference type="InterPro" id="IPR043504">
    <property type="entry name" value="Peptidase_S1_PA_chymotrypsin"/>
</dbReference>
<dbReference type="PRINTS" id="PR00722">
    <property type="entry name" value="CHYMOTRYPSIN"/>
</dbReference>
<dbReference type="Pfam" id="PF00089">
    <property type="entry name" value="Trypsin"/>
    <property type="match status" value="1"/>
</dbReference>
<feature type="chain" id="PRO_5046781982" evidence="3">
    <location>
        <begin position="26"/>
        <end position="543"/>
    </location>
</feature>
<dbReference type="InterPro" id="IPR001254">
    <property type="entry name" value="Trypsin_dom"/>
</dbReference>
<reference evidence="5 6" key="1">
    <citation type="submission" date="2022-10" db="EMBL/GenBank/DDBJ databases">
        <title>High-quality genome sequences of two octocoral-associated bacteria, Endozoicomonas euniceicola EF212 and Endozoicomonas gorgoniicola PS125.</title>
        <authorList>
            <person name="Chiou Y.-J."/>
            <person name="Chen Y.-H."/>
        </authorList>
    </citation>
    <scope>NUCLEOTIDE SEQUENCE [LARGE SCALE GENOMIC DNA]</scope>
    <source>
        <strain evidence="5 6">PS125</strain>
    </source>
</reference>
<dbReference type="RefSeq" id="WP_262563669.1">
    <property type="nucleotide sequence ID" value="NZ_JAPFCC010000001.1"/>
</dbReference>
<proteinExistence type="predicted"/>